<name>A0AAQ3KBD6_9LILI</name>
<keyword evidence="1" id="KW-1133">Transmembrane helix</keyword>
<evidence type="ECO:0000313" key="2">
    <source>
        <dbReference type="EMBL" id="WOL04088.1"/>
    </source>
</evidence>
<gene>
    <name evidence="2" type="ORF">Cni_G12809</name>
</gene>
<proteinExistence type="predicted"/>
<dbReference type="PANTHER" id="PTHR36322:SF3">
    <property type="entry name" value="TRANSMEMBRANE PROTEIN"/>
    <property type="match status" value="1"/>
</dbReference>
<organism evidence="2 3">
    <name type="scientific">Canna indica</name>
    <name type="common">Indian-shot</name>
    <dbReference type="NCBI Taxonomy" id="4628"/>
    <lineage>
        <taxon>Eukaryota</taxon>
        <taxon>Viridiplantae</taxon>
        <taxon>Streptophyta</taxon>
        <taxon>Embryophyta</taxon>
        <taxon>Tracheophyta</taxon>
        <taxon>Spermatophyta</taxon>
        <taxon>Magnoliopsida</taxon>
        <taxon>Liliopsida</taxon>
        <taxon>Zingiberales</taxon>
        <taxon>Cannaceae</taxon>
        <taxon>Canna</taxon>
    </lineage>
</organism>
<accession>A0AAQ3KBD6</accession>
<feature type="transmembrane region" description="Helical" evidence="1">
    <location>
        <begin position="27"/>
        <end position="57"/>
    </location>
</feature>
<dbReference type="Proteomes" id="UP001327560">
    <property type="component" value="Chromosome 4"/>
</dbReference>
<sequence>MGRRWWPRALRWSPSTGGGGGRRRVCLLILALVCCSPVLVPLACLSFPLICVMALCLKVRRRRRKVGDEASVIVAAPDAQLLQRYLEDQLQLIEDPLALDSGRAGED</sequence>
<evidence type="ECO:0000313" key="3">
    <source>
        <dbReference type="Proteomes" id="UP001327560"/>
    </source>
</evidence>
<protein>
    <submittedName>
        <fullName evidence="2">Uncharacterized protein</fullName>
    </submittedName>
</protein>
<keyword evidence="1" id="KW-0472">Membrane</keyword>
<keyword evidence="1" id="KW-0812">Transmembrane</keyword>
<dbReference type="PANTHER" id="PTHR36322">
    <property type="entry name" value="TRANSMEMBRANE PROTEIN"/>
    <property type="match status" value="1"/>
</dbReference>
<dbReference type="AlphaFoldDB" id="A0AAQ3KBD6"/>
<evidence type="ECO:0000256" key="1">
    <source>
        <dbReference type="SAM" id="Phobius"/>
    </source>
</evidence>
<reference evidence="2 3" key="1">
    <citation type="submission" date="2023-10" db="EMBL/GenBank/DDBJ databases">
        <title>Chromosome-scale genome assembly provides insights into flower coloration mechanisms of Canna indica.</title>
        <authorList>
            <person name="Li C."/>
        </authorList>
    </citation>
    <scope>NUCLEOTIDE SEQUENCE [LARGE SCALE GENOMIC DNA]</scope>
    <source>
        <tissue evidence="2">Flower</tissue>
    </source>
</reference>
<keyword evidence="3" id="KW-1185">Reference proteome</keyword>
<dbReference type="EMBL" id="CP136893">
    <property type="protein sequence ID" value="WOL04088.1"/>
    <property type="molecule type" value="Genomic_DNA"/>
</dbReference>